<evidence type="ECO:0000313" key="1">
    <source>
        <dbReference type="EnsemblPlants" id="ONIVA01G31500.1"/>
    </source>
</evidence>
<dbReference type="Proteomes" id="UP000006591">
    <property type="component" value="Chromosome 1"/>
</dbReference>
<name>A0A0E0FRP3_ORYNI</name>
<protein>
    <submittedName>
        <fullName evidence="1">Uncharacterized protein</fullName>
    </submittedName>
</protein>
<dbReference type="OMA" id="TPKERCY"/>
<proteinExistence type="predicted"/>
<organism evidence="1">
    <name type="scientific">Oryza nivara</name>
    <name type="common">Indian wild rice</name>
    <name type="synonym">Oryza sativa f. spontanea</name>
    <dbReference type="NCBI Taxonomy" id="4536"/>
    <lineage>
        <taxon>Eukaryota</taxon>
        <taxon>Viridiplantae</taxon>
        <taxon>Streptophyta</taxon>
        <taxon>Embryophyta</taxon>
        <taxon>Tracheophyta</taxon>
        <taxon>Spermatophyta</taxon>
        <taxon>Magnoliopsida</taxon>
        <taxon>Liliopsida</taxon>
        <taxon>Poales</taxon>
        <taxon>Poaceae</taxon>
        <taxon>BOP clade</taxon>
        <taxon>Oryzoideae</taxon>
        <taxon>Oryzeae</taxon>
        <taxon>Oryzinae</taxon>
        <taxon>Oryza</taxon>
    </lineage>
</organism>
<dbReference type="HOGENOM" id="CLU_2871621_0_0_1"/>
<accession>A0A0E0FRP3</accession>
<sequence length="67" mass="7612">MDTMPTPKERCYSSDAAYSVSRNLRAEYRAGQLKYHNPAKRAGASLYFTKEVFQSEKGLLLTKKGSY</sequence>
<keyword evidence="2" id="KW-1185">Reference proteome</keyword>
<dbReference type="EnsemblPlants" id="ONIVA01G31500.1">
    <property type="protein sequence ID" value="ONIVA01G31500.1"/>
    <property type="gene ID" value="ONIVA01G31500"/>
</dbReference>
<dbReference type="AlphaFoldDB" id="A0A0E0FRP3"/>
<dbReference type="Gramene" id="ONIVA01G31500.1">
    <property type="protein sequence ID" value="ONIVA01G31500.1"/>
    <property type="gene ID" value="ONIVA01G31500"/>
</dbReference>
<reference evidence="1" key="2">
    <citation type="submission" date="2018-04" db="EMBL/GenBank/DDBJ databases">
        <title>OnivRS2 (Oryza nivara Reference Sequence Version 2).</title>
        <authorList>
            <person name="Zhang J."/>
            <person name="Kudrna D."/>
            <person name="Lee S."/>
            <person name="Talag J."/>
            <person name="Rajasekar S."/>
            <person name="Welchert J."/>
            <person name="Hsing Y.-I."/>
            <person name="Wing R.A."/>
        </authorList>
    </citation>
    <scope>NUCLEOTIDE SEQUENCE [LARGE SCALE GENOMIC DNA]</scope>
</reference>
<evidence type="ECO:0000313" key="2">
    <source>
        <dbReference type="Proteomes" id="UP000006591"/>
    </source>
</evidence>
<reference evidence="1" key="1">
    <citation type="submission" date="2015-04" db="UniProtKB">
        <authorList>
            <consortium name="EnsemblPlants"/>
        </authorList>
    </citation>
    <scope>IDENTIFICATION</scope>
    <source>
        <strain evidence="1">SL10</strain>
    </source>
</reference>